<accession>A0A0B6ZI65</accession>
<protein>
    <submittedName>
        <fullName evidence="1">Uncharacterized protein</fullName>
    </submittedName>
</protein>
<dbReference type="EMBL" id="HACG01021449">
    <property type="protein sequence ID" value="CEK68314.1"/>
    <property type="molecule type" value="Transcribed_RNA"/>
</dbReference>
<sequence>MLRWNTKNNKPTSIISRYTLETYEEKGAFMGGLIGSMCSEDDLLTKQKPNKQNCINMYVRCRGL</sequence>
<dbReference type="AlphaFoldDB" id="A0A0B6ZI65"/>
<name>A0A0B6ZI65_9EUPU</name>
<reference evidence="1" key="1">
    <citation type="submission" date="2014-12" db="EMBL/GenBank/DDBJ databases">
        <title>Insight into the proteome of Arion vulgaris.</title>
        <authorList>
            <person name="Aradska J."/>
            <person name="Bulat T."/>
            <person name="Smidak R."/>
            <person name="Sarate P."/>
            <person name="Gangsoo J."/>
            <person name="Sialana F."/>
            <person name="Bilban M."/>
            <person name="Lubec G."/>
        </authorList>
    </citation>
    <scope>NUCLEOTIDE SEQUENCE</scope>
    <source>
        <tissue evidence="1">Skin</tissue>
    </source>
</reference>
<organism evidence="1">
    <name type="scientific">Arion vulgaris</name>
    <dbReference type="NCBI Taxonomy" id="1028688"/>
    <lineage>
        <taxon>Eukaryota</taxon>
        <taxon>Metazoa</taxon>
        <taxon>Spiralia</taxon>
        <taxon>Lophotrochozoa</taxon>
        <taxon>Mollusca</taxon>
        <taxon>Gastropoda</taxon>
        <taxon>Heterobranchia</taxon>
        <taxon>Euthyneura</taxon>
        <taxon>Panpulmonata</taxon>
        <taxon>Eupulmonata</taxon>
        <taxon>Stylommatophora</taxon>
        <taxon>Helicina</taxon>
        <taxon>Arionoidea</taxon>
        <taxon>Arionidae</taxon>
        <taxon>Arion</taxon>
    </lineage>
</organism>
<proteinExistence type="predicted"/>
<gene>
    <name evidence="1" type="primary">ORF65888</name>
</gene>
<evidence type="ECO:0000313" key="1">
    <source>
        <dbReference type="EMBL" id="CEK68314.1"/>
    </source>
</evidence>